<organism evidence="2 3">
    <name type="scientific">Gymnopus androsaceus JB14</name>
    <dbReference type="NCBI Taxonomy" id="1447944"/>
    <lineage>
        <taxon>Eukaryota</taxon>
        <taxon>Fungi</taxon>
        <taxon>Dikarya</taxon>
        <taxon>Basidiomycota</taxon>
        <taxon>Agaricomycotina</taxon>
        <taxon>Agaricomycetes</taxon>
        <taxon>Agaricomycetidae</taxon>
        <taxon>Agaricales</taxon>
        <taxon>Marasmiineae</taxon>
        <taxon>Omphalotaceae</taxon>
        <taxon>Gymnopus</taxon>
    </lineage>
</organism>
<dbReference type="AlphaFoldDB" id="A0A6A4I4D2"/>
<dbReference type="OrthoDB" id="19861at2759"/>
<name>A0A6A4I4D2_9AGAR</name>
<sequence length="482" mass="53853">MTAAADILSLLHSLMNSTQGSVIMILIVILFSTLYLKARIDDRAHIDKYAAIRKDAQTLYSKAWGKAWPKQKHEAIWKNQVVPAGYSVNDVDGYVFADVANIPESFEYTCLYEVKQVADILQSTAEIADVLLVRQPGIGKTTFLLYLLLHRLEHKLPTAIQLSHECYFIFDEDGVDVRSVLDMDYGVSTGFGFRLRQCWALADSNANILQPCSAFQSRALLLVQASSPEASRWKEWIKQKQGTCIVSELPTVMEIAAVLKERDLDPSLTLPLVDKWGLSLPERATLGIAADPQSIYVLDGSNKTASSEASTVSALLLQYELHVLLSEFKLYIDREIVQGKHGKLIVKKRTGAADPKDNLAGIVSMFFDTRRFCDEPDVLIDQPLHSPPPLHASDSIPDLDYKYLLLHKLIGDVFWMAGGTDVFTLEDDEEHDESCAVLSEENIGWVFNRLDKFQFGEYCRAIDVEGSSPGVLDMDSRSVICI</sequence>
<evidence type="ECO:0000313" key="2">
    <source>
        <dbReference type="EMBL" id="KAE9404017.1"/>
    </source>
</evidence>
<gene>
    <name evidence="2" type="ORF">BT96DRAFT_1016620</name>
</gene>
<evidence type="ECO:0000256" key="1">
    <source>
        <dbReference type="SAM" id="Phobius"/>
    </source>
</evidence>
<dbReference type="EMBL" id="ML769420">
    <property type="protein sequence ID" value="KAE9404017.1"/>
    <property type="molecule type" value="Genomic_DNA"/>
</dbReference>
<keyword evidence="1" id="KW-0812">Transmembrane</keyword>
<accession>A0A6A4I4D2</accession>
<keyword evidence="3" id="KW-1185">Reference proteome</keyword>
<feature type="transmembrane region" description="Helical" evidence="1">
    <location>
        <begin position="20"/>
        <end position="38"/>
    </location>
</feature>
<protein>
    <submittedName>
        <fullName evidence="2">Uncharacterized protein</fullName>
    </submittedName>
</protein>
<keyword evidence="1" id="KW-0472">Membrane</keyword>
<keyword evidence="1" id="KW-1133">Transmembrane helix</keyword>
<evidence type="ECO:0000313" key="3">
    <source>
        <dbReference type="Proteomes" id="UP000799118"/>
    </source>
</evidence>
<dbReference type="Proteomes" id="UP000799118">
    <property type="component" value="Unassembled WGS sequence"/>
</dbReference>
<reference evidence="2" key="1">
    <citation type="journal article" date="2019" name="Environ. Microbiol.">
        <title>Fungal ecological strategies reflected in gene transcription - a case study of two litter decomposers.</title>
        <authorList>
            <person name="Barbi F."/>
            <person name="Kohler A."/>
            <person name="Barry K."/>
            <person name="Baskaran P."/>
            <person name="Daum C."/>
            <person name="Fauchery L."/>
            <person name="Ihrmark K."/>
            <person name="Kuo A."/>
            <person name="LaButti K."/>
            <person name="Lipzen A."/>
            <person name="Morin E."/>
            <person name="Grigoriev I.V."/>
            <person name="Henrissat B."/>
            <person name="Lindahl B."/>
            <person name="Martin F."/>
        </authorList>
    </citation>
    <scope>NUCLEOTIDE SEQUENCE</scope>
    <source>
        <strain evidence="2">JB14</strain>
    </source>
</reference>
<proteinExistence type="predicted"/>